<evidence type="ECO:0000256" key="7">
    <source>
        <dbReference type="SAM" id="MobiDB-lite"/>
    </source>
</evidence>
<feature type="domain" description="Enhancer of polycomb-like N-terminal" evidence="8">
    <location>
        <begin position="8"/>
        <end position="185"/>
    </location>
</feature>
<dbReference type="GO" id="GO:0006357">
    <property type="term" value="P:regulation of transcription by RNA polymerase II"/>
    <property type="evidence" value="ECO:0007669"/>
    <property type="project" value="InterPro"/>
</dbReference>
<dbReference type="GO" id="GO:0005634">
    <property type="term" value="C:nucleus"/>
    <property type="evidence" value="ECO:0007669"/>
    <property type="project" value="UniProtKB-SubCell"/>
</dbReference>
<feature type="compositionally biased region" description="Polar residues" evidence="7">
    <location>
        <begin position="75"/>
        <end position="86"/>
    </location>
</feature>
<comment type="caution">
    <text evidence="9">The sequence shown here is derived from an EMBL/GenBank/DDBJ whole genome shotgun (WGS) entry which is preliminary data.</text>
</comment>
<comment type="similarity">
    <text evidence="2 6">Belongs to the enhancer of polycomb family.</text>
</comment>
<evidence type="ECO:0000256" key="6">
    <source>
        <dbReference type="RuleBase" id="RU361124"/>
    </source>
</evidence>
<evidence type="ECO:0000256" key="2">
    <source>
        <dbReference type="ARBA" id="ARBA00008035"/>
    </source>
</evidence>
<evidence type="ECO:0000256" key="4">
    <source>
        <dbReference type="ARBA" id="ARBA00023163"/>
    </source>
</evidence>
<protein>
    <recommendedName>
        <fullName evidence="6">Enhancer of polycomb-like protein</fullName>
    </recommendedName>
</protein>
<feature type="region of interest" description="Disordered" evidence="7">
    <location>
        <begin position="50"/>
        <end position="86"/>
    </location>
</feature>
<dbReference type="EMBL" id="JAOPGA020000768">
    <property type="protein sequence ID" value="KAL0481505.1"/>
    <property type="molecule type" value="Genomic_DNA"/>
</dbReference>
<evidence type="ECO:0000313" key="10">
    <source>
        <dbReference type="Proteomes" id="UP001431209"/>
    </source>
</evidence>
<evidence type="ECO:0000256" key="5">
    <source>
        <dbReference type="ARBA" id="ARBA00023242"/>
    </source>
</evidence>
<evidence type="ECO:0000256" key="1">
    <source>
        <dbReference type="ARBA" id="ARBA00004123"/>
    </source>
</evidence>
<dbReference type="InterPro" id="IPR024943">
    <property type="entry name" value="Enhancer_polycomb"/>
</dbReference>
<keyword evidence="5 6" id="KW-0539">Nucleus</keyword>
<evidence type="ECO:0000313" key="9">
    <source>
        <dbReference type="EMBL" id="KAL0481505.1"/>
    </source>
</evidence>
<name>A0AAW2YWJ6_9EUKA</name>
<dbReference type="Pfam" id="PF10513">
    <property type="entry name" value="EPL1"/>
    <property type="match status" value="1"/>
</dbReference>
<dbReference type="PANTHER" id="PTHR14898">
    <property type="entry name" value="ENHANCER OF POLYCOMB"/>
    <property type="match status" value="1"/>
</dbReference>
<keyword evidence="4 6" id="KW-0804">Transcription</keyword>
<organism evidence="9 10">
    <name type="scientific">Acrasis kona</name>
    <dbReference type="NCBI Taxonomy" id="1008807"/>
    <lineage>
        <taxon>Eukaryota</taxon>
        <taxon>Discoba</taxon>
        <taxon>Heterolobosea</taxon>
        <taxon>Tetramitia</taxon>
        <taxon>Eutetramitia</taxon>
        <taxon>Acrasidae</taxon>
        <taxon>Acrasis</taxon>
    </lineage>
</organism>
<feature type="compositionally biased region" description="Acidic residues" evidence="7">
    <location>
        <begin position="58"/>
        <end position="69"/>
    </location>
</feature>
<dbReference type="AlphaFoldDB" id="A0AAW2YWJ6"/>
<proteinExistence type="inferred from homology"/>
<reference evidence="9 10" key="1">
    <citation type="submission" date="2024-03" db="EMBL/GenBank/DDBJ databases">
        <title>The Acrasis kona genome and developmental transcriptomes reveal deep origins of eukaryotic multicellular pathways.</title>
        <authorList>
            <person name="Sheikh S."/>
            <person name="Fu C.-J."/>
            <person name="Brown M.W."/>
            <person name="Baldauf S.L."/>
        </authorList>
    </citation>
    <scope>NUCLEOTIDE SEQUENCE [LARGE SCALE GENOMIC DNA]</scope>
    <source>
        <strain evidence="9 10">ATCC MYA-3509</strain>
    </source>
</reference>
<dbReference type="GO" id="GO:0035267">
    <property type="term" value="C:NuA4 histone acetyltransferase complex"/>
    <property type="evidence" value="ECO:0007669"/>
    <property type="project" value="InterPro"/>
</dbReference>
<keyword evidence="3 6" id="KW-0805">Transcription regulation</keyword>
<keyword evidence="10" id="KW-1185">Reference proteome</keyword>
<dbReference type="Proteomes" id="UP001431209">
    <property type="component" value="Unassembled WGS sequence"/>
</dbReference>
<comment type="subcellular location">
    <subcellularLocation>
        <location evidence="1 6">Nucleus</location>
    </subcellularLocation>
</comment>
<evidence type="ECO:0000256" key="3">
    <source>
        <dbReference type="ARBA" id="ARBA00023015"/>
    </source>
</evidence>
<gene>
    <name evidence="9" type="ORF">AKO1_011204</name>
</gene>
<sequence length="495" mass="58065">MSHRINFRQRKIDVKKPLPIIIPTLTQEEMVQYSGLDAETIREFRALQAEQKDKAGQDEDTFELEEEDSGGTGGNTSHRTGKSSSRAIRMPTREAATTEIVDIPVPVVIVHEETRRAVDNSHPFKLPRHYIRYMGKSYEKQLQQIDYDLDEFDEEWLEEHARSIKKQDDAISESDFEFLIDRFERVTHFQKSLPTLQEMTEANPDVKESCSDKTLRKVYDYWQNRRRSRMYPNDVDLYQNIGKPLLMDFELAPDMDDTNPYVAFRPREREKPGRKQRKNDKEAFLKLTQLRNELDRLRDLTKLTCDRERLKLDYYRVTAQILAAQSRSISSIKIRKRVEDGHVWRRDRSAASNNDIENIRKKRRVIVEESDSERTEESEDEQVDQDALDDAVVEQPGRREFDMHDFTSVCMERKEPVFSFLIKVEKRKPVEGLDEMIQSKCEDLYSTSCRMSRCGRIAIDFDPLGCEDNVNDEYRQTFADDDDFSGLEEPVDGVG</sequence>
<dbReference type="InterPro" id="IPR019542">
    <property type="entry name" value="Enhancer_polycomb-like_N"/>
</dbReference>
<evidence type="ECO:0000259" key="8">
    <source>
        <dbReference type="Pfam" id="PF10513"/>
    </source>
</evidence>
<accession>A0AAW2YWJ6</accession>